<sequence>MNHDSMPTPAPPVSQSRNDNESHNDNHHASDSEPQSDDQRSYAETSRSRRRRRRTRRSGSALSKKLEFITHLLTSLDSLFFLEIGTLYYLECSFLRFLLRALSHYAFLTPKPESFPIALPAYPAHVFSILFPNVVCILCHIFMTLPKGTEASRGFLHGGIVIDFIGQTPPRSRLILLAFDAFILAIQSLMLAVHSQREALRGAVKPNRGSIDFLPELRRQLRLQTLDGEERRERRRRRRRRRRERRDSNANTPYQDVEMGAVLDNMEETNYTDEDDETTSLISEPAMSSNSGRQLSEIYASGTAMIGEFHLLQSIRLASTDYSAAAAHSIRTLGYTASLATLLARERNARTTGR</sequence>
<dbReference type="OrthoDB" id="5428737at2759"/>
<dbReference type="VEuPathDB" id="FungiDB:SAPIO_CDS3399"/>
<dbReference type="PANTHER" id="PTHR39405:SF1">
    <property type="entry name" value="DSC E3 UBIQUITIN LIGASE COMPLEX SUBUNIT 4"/>
    <property type="match status" value="1"/>
</dbReference>
<gene>
    <name evidence="3" type="ORF">SAPIO_CDS3399</name>
</gene>
<feature type="domain" description="DUF1746" evidence="2">
    <location>
        <begin position="75"/>
        <end position="190"/>
    </location>
</feature>
<dbReference type="KEGG" id="sapo:SAPIO_CDS3399"/>
<feature type="compositionally biased region" description="Basic residues" evidence="1">
    <location>
        <begin position="233"/>
        <end position="244"/>
    </location>
</feature>
<dbReference type="HOGENOM" id="CLU_052067_1_0_1"/>
<evidence type="ECO:0000256" key="1">
    <source>
        <dbReference type="SAM" id="MobiDB-lite"/>
    </source>
</evidence>
<dbReference type="PANTHER" id="PTHR39405">
    <property type="entry name" value="DSC E3 UBIQUITIN LIGASE COMPLEX SUBUNIT 4"/>
    <property type="match status" value="1"/>
</dbReference>
<proteinExistence type="predicted"/>
<feature type="compositionally biased region" description="Basic and acidic residues" evidence="1">
    <location>
        <begin position="18"/>
        <end position="41"/>
    </location>
</feature>
<dbReference type="InterPro" id="IPR038967">
    <property type="entry name" value="Dsc4-like"/>
</dbReference>
<organism evidence="3 4">
    <name type="scientific">Pseudallescheria apiosperma</name>
    <name type="common">Scedosporium apiospermum</name>
    <dbReference type="NCBI Taxonomy" id="563466"/>
    <lineage>
        <taxon>Eukaryota</taxon>
        <taxon>Fungi</taxon>
        <taxon>Dikarya</taxon>
        <taxon>Ascomycota</taxon>
        <taxon>Pezizomycotina</taxon>
        <taxon>Sordariomycetes</taxon>
        <taxon>Hypocreomycetidae</taxon>
        <taxon>Microascales</taxon>
        <taxon>Microascaceae</taxon>
        <taxon>Scedosporium</taxon>
    </lineage>
</organism>
<dbReference type="InterPro" id="IPR013715">
    <property type="entry name" value="DUF1746"/>
</dbReference>
<accession>A0A084GAP5</accession>
<dbReference type="RefSeq" id="XP_016644206.1">
    <property type="nucleotide sequence ID" value="XM_016786200.1"/>
</dbReference>
<dbReference type="Pfam" id="PF08508">
    <property type="entry name" value="DUF1746"/>
    <property type="match status" value="1"/>
</dbReference>
<dbReference type="GO" id="GO:0005783">
    <property type="term" value="C:endoplasmic reticulum"/>
    <property type="evidence" value="ECO:0007669"/>
    <property type="project" value="TreeGrafter"/>
</dbReference>
<evidence type="ECO:0000313" key="3">
    <source>
        <dbReference type="EMBL" id="KEZ44407.1"/>
    </source>
</evidence>
<keyword evidence="4" id="KW-1185">Reference proteome</keyword>
<dbReference type="GeneID" id="27722471"/>
<feature type="region of interest" description="Disordered" evidence="1">
    <location>
        <begin position="1"/>
        <end position="58"/>
    </location>
</feature>
<evidence type="ECO:0000313" key="4">
    <source>
        <dbReference type="Proteomes" id="UP000028545"/>
    </source>
</evidence>
<feature type="region of interest" description="Disordered" evidence="1">
    <location>
        <begin position="229"/>
        <end position="255"/>
    </location>
</feature>
<dbReference type="GO" id="GO:0044695">
    <property type="term" value="C:Dsc E3 ubiquitin ligase complex"/>
    <property type="evidence" value="ECO:0007669"/>
    <property type="project" value="InterPro"/>
</dbReference>
<dbReference type="EMBL" id="JOWA01000088">
    <property type="protein sequence ID" value="KEZ44407.1"/>
    <property type="molecule type" value="Genomic_DNA"/>
</dbReference>
<reference evidence="3 4" key="1">
    <citation type="journal article" date="2014" name="Genome Announc.">
        <title>Draft genome sequence of the pathogenic fungus Scedosporium apiospermum.</title>
        <authorList>
            <person name="Vandeputte P."/>
            <person name="Ghamrawi S."/>
            <person name="Rechenmann M."/>
            <person name="Iltis A."/>
            <person name="Giraud S."/>
            <person name="Fleury M."/>
            <person name="Thornton C."/>
            <person name="Delhaes L."/>
            <person name="Meyer W."/>
            <person name="Papon N."/>
            <person name="Bouchara J.P."/>
        </authorList>
    </citation>
    <scope>NUCLEOTIDE SEQUENCE [LARGE SCALE GENOMIC DNA]</scope>
    <source>
        <strain evidence="3 4">IHEM 14462</strain>
    </source>
</reference>
<dbReference type="Proteomes" id="UP000028545">
    <property type="component" value="Unassembled WGS sequence"/>
</dbReference>
<dbReference type="OMA" id="DCSFFWL"/>
<evidence type="ECO:0000259" key="2">
    <source>
        <dbReference type="Pfam" id="PF08508"/>
    </source>
</evidence>
<dbReference type="GO" id="GO:0032933">
    <property type="term" value="P:SREBP signaling pathway"/>
    <property type="evidence" value="ECO:0007669"/>
    <property type="project" value="InterPro"/>
</dbReference>
<comment type="caution">
    <text evidence="3">The sequence shown here is derived from an EMBL/GenBank/DDBJ whole genome shotgun (WGS) entry which is preliminary data.</text>
</comment>
<name>A0A084GAP5_PSEDA</name>
<feature type="compositionally biased region" description="Basic residues" evidence="1">
    <location>
        <begin position="48"/>
        <end position="57"/>
    </location>
</feature>
<dbReference type="AlphaFoldDB" id="A0A084GAP5"/>
<protein>
    <recommendedName>
        <fullName evidence="2">DUF1746 domain-containing protein</fullName>
    </recommendedName>
</protein>